<keyword evidence="2" id="KW-0808">Transferase</keyword>
<dbReference type="PANTHER" id="PTHR30576">
    <property type="entry name" value="COLANIC BIOSYNTHESIS UDP-GLUCOSE LIPID CARRIER TRANSFERASE"/>
    <property type="match status" value="1"/>
</dbReference>
<dbReference type="RefSeq" id="WP_087413874.1">
    <property type="nucleotide sequence ID" value="NZ_CBCSCV010000012.1"/>
</dbReference>
<gene>
    <name evidence="2" type="ORF">G6Z02_11940</name>
</gene>
<dbReference type="EMBL" id="JAALNF010000006">
    <property type="protein sequence ID" value="NGT90901.1"/>
    <property type="molecule type" value="Genomic_DNA"/>
</dbReference>
<reference evidence="2" key="1">
    <citation type="submission" date="2020-02" db="EMBL/GenBank/DDBJ databases">
        <title>Genomic Insights into the Phylogeny and Genetic Plasticity of the Human and Animal Enteric Pathogen Clostridium perfringens.</title>
        <authorList>
            <person name="Feng Y."/>
            <person name="Hu Y."/>
        </authorList>
    </citation>
    <scope>NUCLEOTIDE SEQUENCE</scope>
    <source>
        <strain evidence="2">CP-08</strain>
    </source>
</reference>
<accession>A0A6G4ZEK6</accession>
<evidence type="ECO:0000256" key="1">
    <source>
        <dbReference type="ARBA" id="ARBA00006464"/>
    </source>
</evidence>
<comment type="similarity">
    <text evidence="1">Belongs to the bacterial sugar transferase family.</text>
</comment>
<dbReference type="InterPro" id="IPR003362">
    <property type="entry name" value="Bact_transf"/>
</dbReference>
<evidence type="ECO:0000313" key="2">
    <source>
        <dbReference type="EMBL" id="NGT90901.1"/>
    </source>
</evidence>
<dbReference type="AlphaFoldDB" id="A0A6G4ZEK6"/>
<dbReference type="GO" id="GO:0016780">
    <property type="term" value="F:phosphotransferase activity, for other substituted phosphate groups"/>
    <property type="evidence" value="ECO:0007669"/>
    <property type="project" value="TreeGrafter"/>
</dbReference>
<dbReference type="PANTHER" id="PTHR30576:SF8">
    <property type="entry name" value="UNDECAPRENYL-PHOSPHATE GALACTOSE PHOSPHOTRANSFERASE"/>
    <property type="match status" value="1"/>
</dbReference>
<protein>
    <submittedName>
        <fullName evidence="2">Sugar transferase</fullName>
    </submittedName>
</protein>
<sequence>MSKKIQFFIKRIFDIVISFIGLIVLFPIILLVALLIRINLGSPVIFKQERPGYKQKSFFVYKFRTMNNKKDEIGNLLPDSERLTSFGKIIRKLSLDELPQLINVLKGDMSLVGPRPLLVRYLPYYKERELIRFNVKPGITGLAQINGRNTVSWDERFKYDIYYVENYNLFLDIKILFLTFSKVFKSDGVISAPNTLMKSLDREREGVISE</sequence>
<name>A0A6G4ZEK6_CLOPF</name>
<organism evidence="2">
    <name type="scientific">Clostridium perfringens</name>
    <dbReference type="NCBI Taxonomy" id="1502"/>
    <lineage>
        <taxon>Bacteria</taxon>
        <taxon>Bacillati</taxon>
        <taxon>Bacillota</taxon>
        <taxon>Clostridia</taxon>
        <taxon>Eubacteriales</taxon>
        <taxon>Clostridiaceae</taxon>
        <taxon>Clostridium</taxon>
    </lineage>
</organism>
<dbReference type="Pfam" id="PF02397">
    <property type="entry name" value="Bac_transf"/>
    <property type="match status" value="1"/>
</dbReference>
<proteinExistence type="inferred from homology"/>
<comment type="caution">
    <text evidence="2">The sequence shown here is derived from an EMBL/GenBank/DDBJ whole genome shotgun (WGS) entry which is preliminary data.</text>
</comment>